<evidence type="ECO:0000256" key="1">
    <source>
        <dbReference type="SAM" id="Phobius"/>
    </source>
</evidence>
<dbReference type="Proteomes" id="UP001283691">
    <property type="component" value="Unassembled WGS sequence"/>
</dbReference>
<dbReference type="AlphaFoldDB" id="A0AAW9DCR6"/>
<dbReference type="InterPro" id="IPR031709">
    <property type="entry name" value="PutAbiC"/>
</dbReference>
<sequence>MSLESLGVFGDSFNVLTSLFTGLAFAGVIISVILQTQELKEARTEFKGQKEALQNQEFDNKFFQMLNLLNNITENFNIESDGKQYQGKETFEFLKNKFQECIQNENYQSQNNEKFLDFQSAFNNFNNSYDTTFKYYFINLYQILKYINVYIEDEEEAKEYTNMLRAQLTKNQLVLLAYNAIGVQDFTTNDYQLLVEKYSFFEHLRYNDFCENANIIQTVNTILVKYADKAFDKNQGLIDEIAKHR</sequence>
<accession>A0AAW9DCR6</accession>
<keyword evidence="1" id="KW-0812">Transmembrane</keyword>
<keyword evidence="1" id="KW-1133">Transmembrane helix</keyword>
<organism evidence="2 3">
    <name type="scientific">Aliarcobacter skirrowii</name>
    <dbReference type="NCBI Taxonomy" id="28200"/>
    <lineage>
        <taxon>Bacteria</taxon>
        <taxon>Pseudomonadati</taxon>
        <taxon>Campylobacterota</taxon>
        <taxon>Epsilonproteobacteria</taxon>
        <taxon>Campylobacterales</taxon>
        <taxon>Arcobacteraceae</taxon>
        <taxon>Aliarcobacter</taxon>
    </lineage>
</organism>
<gene>
    <name evidence="2" type="ORF">Q6A80_09245</name>
</gene>
<name>A0AAW9DCR6_9BACT</name>
<feature type="transmembrane region" description="Helical" evidence="1">
    <location>
        <begin position="12"/>
        <end position="34"/>
    </location>
</feature>
<reference evidence="2" key="2">
    <citation type="submission" date="2023-07" db="EMBL/GenBank/DDBJ databases">
        <authorList>
            <person name="Zhang M."/>
            <person name="Zhou G."/>
        </authorList>
    </citation>
    <scope>NUCLEOTIDE SEQUENCE</scope>
    <source>
        <strain evidence="2">BJSY19SF1-2</strain>
    </source>
</reference>
<protein>
    <submittedName>
        <fullName evidence="2">Phage abortive infection protein</fullName>
    </submittedName>
</protein>
<evidence type="ECO:0000313" key="2">
    <source>
        <dbReference type="EMBL" id="MDX4069904.1"/>
    </source>
</evidence>
<dbReference type="RefSeq" id="WP_260927880.1">
    <property type="nucleotide sequence ID" value="NZ_JAUQUR010000008.1"/>
</dbReference>
<dbReference type="Pfam" id="PF16872">
    <property type="entry name" value="putAbiC"/>
    <property type="match status" value="1"/>
</dbReference>
<reference evidence="2" key="1">
    <citation type="journal article" date="2023" name="Front. Microbiol.">
        <title>Genomic diversity and taxonomic marker for Arcobacter species.</title>
        <authorList>
            <person name="Zhou G."/>
            <person name="Gu Y."/>
            <person name="Wang H."/>
            <person name="Chen X."/>
            <person name="Zhang X."/>
            <person name="Shao Z."/>
            <person name="Yan X."/>
            <person name="Zhang J."/>
            <person name="Zhang M."/>
        </authorList>
    </citation>
    <scope>NUCLEOTIDE SEQUENCE</scope>
    <source>
        <strain evidence="2">BJSY19SF1-2</strain>
    </source>
</reference>
<comment type="caution">
    <text evidence="2">The sequence shown here is derived from an EMBL/GenBank/DDBJ whole genome shotgun (WGS) entry which is preliminary data.</text>
</comment>
<proteinExistence type="predicted"/>
<dbReference type="EMBL" id="JAUQUR010000008">
    <property type="protein sequence ID" value="MDX4069904.1"/>
    <property type="molecule type" value="Genomic_DNA"/>
</dbReference>
<keyword evidence="1" id="KW-0472">Membrane</keyword>
<evidence type="ECO:0000313" key="3">
    <source>
        <dbReference type="Proteomes" id="UP001283691"/>
    </source>
</evidence>